<dbReference type="Gene3D" id="6.10.140.2220">
    <property type="match status" value="1"/>
</dbReference>
<dbReference type="Gene3D" id="1.10.220.160">
    <property type="match status" value="1"/>
</dbReference>
<accession>A0ABR3F320</accession>
<proteinExistence type="predicted"/>
<dbReference type="EMBL" id="JBAHYK010001086">
    <property type="protein sequence ID" value="KAL0569590.1"/>
    <property type="molecule type" value="Genomic_DNA"/>
</dbReference>
<keyword evidence="2 4" id="KW-0863">Zinc-finger</keyword>
<evidence type="ECO:0000256" key="3">
    <source>
        <dbReference type="ARBA" id="ARBA00022833"/>
    </source>
</evidence>
<evidence type="ECO:0000256" key="2">
    <source>
        <dbReference type="ARBA" id="ARBA00022771"/>
    </source>
</evidence>
<keyword evidence="1" id="KW-0479">Metal-binding</keyword>
<name>A0ABR3F320_9AGAR</name>
<organism evidence="6 7">
    <name type="scientific">Marasmius crinis-equi</name>
    <dbReference type="NCBI Taxonomy" id="585013"/>
    <lineage>
        <taxon>Eukaryota</taxon>
        <taxon>Fungi</taxon>
        <taxon>Dikarya</taxon>
        <taxon>Basidiomycota</taxon>
        <taxon>Agaricomycotina</taxon>
        <taxon>Agaricomycetes</taxon>
        <taxon>Agaricomycetidae</taxon>
        <taxon>Agaricales</taxon>
        <taxon>Marasmiineae</taxon>
        <taxon>Marasmiaceae</taxon>
        <taxon>Marasmius</taxon>
    </lineage>
</organism>
<dbReference type="PROSITE" id="PS50865">
    <property type="entry name" value="ZF_MYND_2"/>
    <property type="match status" value="1"/>
</dbReference>
<keyword evidence="3" id="KW-0862">Zinc</keyword>
<reference evidence="6 7" key="1">
    <citation type="submission" date="2024-02" db="EMBL/GenBank/DDBJ databases">
        <title>A draft genome for the cacao thread blight pathogen Marasmius crinis-equi.</title>
        <authorList>
            <person name="Cohen S.P."/>
            <person name="Baruah I.K."/>
            <person name="Amoako-Attah I."/>
            <person name="Bukari Y."/>
            <person name="Meinhardt L.W."/>
            <person name="Bailey B.A."/>
        </authorList>
    </citation>
    <scope>NUCLEOTIDE SEQUENCE [LARGE SCALE GENOMIC DNA]</scope>
    <source>
        <strain evidence="6 7">GH-76</strain>
    </source>
</reference>
<comment type="caution">
    <text evidence="6">The sequence shown here is derived from an EMBL/GenBank/DDBJ whole genome shotgun (WGS) entry which is preliminary data.</text>
</comment>
<dbReference type="Proteomes" id="UP001465976">
    <property type="component" value="Unassembled WGS sequence"/>
</dbReference>
<protein>
    <recommendedName>
        <fullName evidence="5">MYND-type domain-containing protein</fullName>
    </recommendedName>
</protein>
<sequence length="670" mass="78033">MSERWPRWLHEDVPADPPIIHHPGFGTRLRLYGGVMSHPARYTVGHKWLRLLILLLGLPQFNDARRQRIYEVFRPVIEGTNTMEKEHMKMIDRTPSPSFDPANPEHDYWITLHAARGFCVVDTPDFITLSKAFWPQIFRWISFFVRETVLKDHKRPLSPHGLRFQRKVLFATHGILCRLSDFDYSNNSVQARQTPELIPLITELGFHLGKNQDDTFELIWSPLVRNTVNCLTISQFRRGLRTLLLNPKYDDIPSLSLRMLHTESTRVPYIDVYNLDNTIKMIMMCCRYNPDVQLRMLSKNVAKHLVEAMACYLPRSATFKSGDVVYVFHGVASTFLILGQCFDDGFTWASQALDAGLLPTLIDLFLSDLVKRADGRNRGIFRKPVETKLADMEQVNVPIVVGLTSLKTLLIFRSVLNRVYRYMRRLPKEQLKYLMITVPQVGTALLRLSEEAVRLKHLMWKFDRETWPMVCCNRQEPNKPCRRSERRHKAGKRRVKWKRCLACQSAIYCSEKCQEEDWANSHSIVCKGHRRSSNAQAYRISTLDEAFILHLVSLEIDKPESEEKLKSIWSKSLRRSEPIVAQFDFREVPMKLKAVPYEEVLKGLQTLGNKPRCTSGNLDCCSVERRPCCDVAQRELKFERSAWHRETEVICQVMYLGLDCHSSFVWLKHR</sequence>
<evidence type="ECO:0000313" key="7">
    <source>
        <dbReference type="Proteomes" id="UP001465976"/>
    </source>
</evidence>
<gene>
    <name evidence="6" type="ORF">V5O48_012378</name>
</gene>
<evidence type="ECO:0000259" key="5">
    <source>
        <dbReference type="PROSITE" id="PS50865"/>
    </source>
</evidence>
<evidence type="ECO:0000313" key="6">
    <source>
        <dbReference type="EMBL" id="KAL0569590.1"/>
    </source>
</evidence>
<evidence type="ECO:0000256" key="4">
    <source>
        <dbReference type="PROSITE-ProRule" id="PRU00134"/>
    </source>
</evidence>
<feature type="domain" description="MYND-type" evidence="5">
    <location>
        <begin position="478"/>
        <end position="526"/>
    </location>
</feature>
<dbReference type="SUPFAM" id="SSF144232">
    <property type="entry name" value="HIT/MYND zinc finger-like"/>
    <property type="match status" value="1"/>
</dbReference>
<keyword evidence="7" id="KW-1185">Reference proteome</keyword>
<evidence type="ECO:0000256" key="1">
    <source>
        <dbReference type="ARBA" id="ARBA00022723"/>
    </source>
</evidence>
<dbReference type="InterPro" id="IPR002893">
    <property type="entry name" value="Znf_MYND"/>
</dbReference>
<dbReference type="Pfam" id="PF01753">
    <property type="entry name" value="zf-MYND"/>
    <property type="match status" value="1"/>
</dbReference>